<dbReference type="Pfam" id="PF14291">
    <property type="entry name" value="DUF4371"/>
    <property type="match status" value="1"/>
</dbReference>
<gene>
    <name evidence="2" type="ORF">AGLY_016586</name>
</gene>
<dbReference type="AlphaFoldDB" id="A0A6G0SXY5"/>
<dbReference type="PANTHER" id="PTHR45749">
    <property type="match status" value="1"/>
</dbReference>
<reference evidence="2 3" key="1">
    <citation type="submission" date="2019-08" db="EMBL/GenBank/DDBJ databases">
        <title>The genome of the soybean aphid Biotype 1, its phylome, world population structure and adaptation to the North American continent.</title>
        <authorList>
            <person name="Giordano R."/>
            <person name="Donthu R.K."/>
            <person name="Hernandez A.G."/>
            <person name="Wright C.L."/>
            <person name="Zimin A.V."/>
        </authorList>
    </citation>
    <scope>NUCLEOTIDE SEQUENCE [LARGE SCALE GENOMIC DNA]</scope>
    <source>
        <tissue evidence="2">Whole aphids</tissue>
    </source>
</reference>
<comment type="caution">
    <text evidence="2">The sequence shown here is derived from an EMBL/GenBank/DDBJ whole genome shotgun (WGS) entry which is preliminary data.</text>
</comment>
<sequence length="172" mass="19806">MDETTDIMSKSQLSTILRYVTNEGVEERFLGFVDVSHDRSAKCLAEHVFRLLNEYKCIDKLVAQTYDGAAVMSGQHNGLQQKVPRTTYDWPTDHRWSANHRLGNTGLQTLIRSKYKNAIFVHCYAHKLNLILKQSVDYIKECKIFFTTLSGLSSFFSKSTKRIHALDQEVKK</sequence>
<accession>A0A6G0SXY5</accession>
<evidence type="ECO:0000259" key="1">
    <source>
        <dbReference type="Pfam" id="PF14291"/>
    </source>
</evidence>
<proteinExistence type="predicted"/>
<evidence type="ECO:0000313" key="2">
    <source>
        <dbReference type="EMBL" id="KAE9522955.1"/>
    </source>
</evidence>
<dbReference type="Proteomes" id="UP000475862">
    <property type="component" value="Unassembled WGS sequence"/>
</dbReference>
<dbReference type="PANTHER" id="PTHR45749:SF28">
    <property type="entry name" value="ZINC FINGER MYM-TYPE PROTEIN 1-LIKE-RELATED"/>
    <property type="match status" value="1"/>
</dbReference>
<dbReference type="OrthoDB" id="6617617at2759"/>
<feature type="domain" description="DUF4371" evidence="1">
    <location>
        <begin position="2"/>
        <end position="78"/>
    </location>
</feature>
<evidence type="ECO:0000313" key="3">
    <source>
        <dbReference type="Proteomes" id="UP000475862"/>
    </source>
</evidence>
<dbReference type="InterPro" id="IPR012337">
    <property type="entry name" value="RNaseH-like_sf"/>
</dbReference>
<name>A0A6G0SXY5_APHGL</name>
<keyword evidence="3" id="KW-1185">Reference proteome</keyword>
<protein>
    <recommendedName>
        <fullName evidence="1">DUF4371 domain-containing protein</fullName>
    </recommendedName>
</protein>
<dbReference type="SUPFAM" id="SSF53098">
    <property type="entry name" value="Ribonuclease H-like"/>
    <property type="match status" value="1"/>
</dbReference>
<dbReference type="InterPro" id="IPR025398">
    <property type="entry name" value="DUF4371"/>
</dbReference>
<organism evidence="2 3">
    <name type="scientific">Aphis glycines</name>
    <name type="common">Soybean aphid</name>
    <dbReference type="NCBI Taxonomy" id="307491"/>
    <lineage>
        <taxon>Eukaryota</taxon>
        <taxon>Metazoa</taxon>
        <taxon>Ecdysozoa</taxon>
        <taxon>Arthropoda</taxon>
        <taxon>Hexapoda</taxon>
        <taxon>Insecta</taxon>
        <taxon>Pterygota</taxon>
        <taxon>Neoptera</taxon>
        <taxon>Paraneoptera</taxon>
        <taxon>Hemiptera</taxon>
        <taxon>Sternorrhyncha</taxon>
        <taxon>Aphidomorpha</taxon>
        <taxon>Aphidoidea</taxon>
        <taxon>Aphididae</taxon>
        <taxon>Aphidini</taxon>
        <taxon>Aphis</taxon>
        <taxon>Aphis</taxon>
    </lineage>
</organism>
<dbReference type="EMBL" id="VYZN01000468">
    <property type="protein sequence ID" value="KAE9522955.1"/>
    <property type="molecule type" value="Genomic_DNA"/>
</dbReference>